<protein>
    <submittedName>
        <fullName evidence="2">Type II secretion system protein</fullName>
    </submittedName>
</protein>
<feature type="transmembrane region" description="Helical" evidence="1">
    <location>
        <begin position="12"/>
        <end position="32"/>
    </location>
</feature>
<dbReference type="AlphaFoldDB" id="A0A9D1FHL3"/>
<dbReference type="InterPro" id="IPR012902">
    <property type="entry name" value="N_methyl_site"/>
</dbReference>
<gene>
    <name evidence="2" type="ORF">IAA86_03130</name>
</gene>
<keyword evidence="1" id="KW-0812">Transmembrane</keyword>
<dbReference type="NCBIfam" id="TIGR02532">
    <property type="entry name" value="IV_pilin_GFxxxE"/>
    <property type="match status" value="1"/>
</dbReference>
<dbReference type="Gene3D" id="3.30.700.10">
    <property type="entry name" value="Glycoprotein, Type 4 Pilin"/>
    <property type="match status" value="1"/>
</dbReference>
<keyword evidence="1" id="KW-1133">Transmembrane helix</keyword>
<keyword evidence="1" id="KW-0472">Membrane</keyword>
<dbReference type="Proteomes" id="UP000886865">
    <property type="component" value="Unassembled WGS sequence"/>
</dbReference>
<dbReference type="SUPFAM" id="SSF54523">
    <property type="entry name" value="Pili subunits"/>
    <property type="match status" value="1"/>
</dbReference>
<reference evidence="2" key="2">
    <citation type="journal article" date="2021" name="PeerJ">
        <title>Extensive microbial diversity within the chicken gut microbiome revealed by metagenomics and culture.</title>
        <authorList>
            <person name="Gilroy R."/>
            <person name="Ravi A."/>
            <person name="Getino M."/>
            <person name="Pursley I."/>
            <person name="Horton D.L."/>
            <person name="Alikhan N.F."/>
            <person name="Baker D."/>
            <person name="Gharbi K."/>
            <person name="Hall N."/>
            <person name="Watson M."/>
            <person name="Adriaenssens E.M."/>
            <person name="Foster-Nyarko E."/>
            <person name="Jarju S."/>
            <person name="Secka A."/>
            <person name="Antonio M."/>
            <person name="Oren A."/>
            <person name="Chaudhuri R.R."/>
            <person name="La Ragione R."/>
            <person name="Hildebrand F."/>
            <person name="Pallen M.J."/>
        </authorList>
    </citation>
    <scope>NUCLEOTIDE SEQUENCE</scope>
    <source>
        <strain evidence="2">CHK152-2871</strain>
    </source>
</reference>
<evidence type="ECO:0000313" key="2">
    <source>
        <dbReference type="EMBL" id="HIS73996.1"/>
    </source>
</evidence>
<dbReference type="InterPro" id="IPR045584">
    <property type="entry name" value="Pilin-like"/>
</dbReference>
<dbReference type="Pfam" id="PF07963">
    <property type="entry name" value="N_methyl"/>
    <property type="match status" value="1"/>
</dbReference>
<proteinExistence type="predicted"/>
<comment type="caution">
    <text evidence="2">The sequence shown here is derived from an EMBL/GenBank/DDBJ whole genome shotgun (WGS) entry which is preliminary data.</text>
</comment>
<sequence length="186" mass="20268">MKKSSAFTLAEVLITLAIIGVVAAMTIPGVILRTNQQEYKSGFKKAISVLNQAVTMSLAMDNDSPEYQKSTQELHDYLIKRMNVMKSDISTSGGNKAFYTADGFRYEIGSVPSTGCTQDAPCIITVDVNGDRGPTTVDDNSYLTGDNYPTADDKEVPDCFYVMISDVSVQPYGAVAQRTMYQPDSN</sequence>
<evidence type="ECO:0000313" key="3">
    <source>
        <dbReference type="Proteomes" id="UP000886865"/>
    </source>
</evidence>
<organism evidence="2 3">
    <name type="scientific">Candidatus Galligastranaerophilus intestinavium</name>
    <dbReference type="NCBI Taxonomy" id="2840836"/>
    <lineage>
        <taxon>Bacteria</taxon>
        <taxon>Candidatus Galligastranaerophilus</taxon>
    </lineage>
</organism>
<evidence type="ECO:0000256" key="1">
    <source>
        <dbReference type="SAM" id="Phobius"/>
    </source>
</evidence>
<name>A0A9D1FHL3_9BACT</name>
<dbReference type="EMBL" id="DVJQ01000027">
    <property type="protein sequence ID" value="HIS73996.1"/>
    <property type="molecule type" value="Genomic_DNA"/>
</dbReference>
<reference evidence="2" key="1">
    <citation type="submission" date="2020-10" db="EMBL/GenBank/DDBJ databases">
        <authorList>
            <person name="Gilroy R."/>
        </authorList>
    </citation>
    <scope>NUCLEOTIDE SEQUENCE</scope>
    <source>
        <strain evidence="2">CHK152-2871</strain>
    </source>
</reference>
<accession>A0A9D1FHL3</accession>